<gene>
    <name evidence="1" type="ORF">MRB53_030608</name>
</gene>
<reference evidence="1 2" key="1">
    <citation type="journal article" date="2022" name="Hortic Res">
        <title>A haplotype resolved chromosomal level avocado genome allows analysis of novel avocado genes.</title>
        <authorList>
            <person name="Nath O."/>
            <person name="Fletcher S.J."/>
            <person name="Hayward A."/>
            <person name="Shaw L.M."/>
            <person name="Masouleh A.K."/>
            <person name="Furtado A."/>
            <person name="Henry R.J."/>
            <person name="Mitter N."/>
        </authorList>
    </citation>
    <scope>NUCLEOTIDE SEQUENCE [LARGE SCALE GENOMIC DNA]</scope>
    <source>
        <strain evidence="2">cv. Hass</strain>
    </source>
</reference>
<comment type="caution">
    <text evidence="1">The sequence shown here is derived from an EMBL/GenBank/DDBJ whole genome shotgun (WGS) entry which is preliminary data.</text>
</comment>
<accession>A0ACC2KM97</accession>
<organism evidence="1 2">
    <name type="scientific">Persea americana</name>
    <name type="common">Avocado</name>
    <dbReference type="NCBI Taxonomy" id="3435"/>
    <lineage>
        <taxon>Eukaryota</taxon>
        <taxon>Viridiplantae</taxon>
        <taxon>Streptophyta</taxon>
        <taxon>Embryophyta</taxon>
        <taxon>Tracheophyta</taxon>
        <taxon>Spermatophyta</taxon>
        <taxon>Magnoliopsida</taxon>
        <taxon>Magnoliidae</taxon>
        <taxon>Laurales</taxon>
        <taxon>Lauraceae</taxon>
        <taxon>Persea</taxon>
    </lineage>
</organism>
<evidence type="ECO:0000313" key="2">
    <source>
        <dbReference type="Proteomes" id="UP001234297"/>
    </source>
</evidence>
<dbReference type="EMBL" id="CM056818">
    <property type="protein sequence ID" value="KAJ8622079.1"/>
    <property type="molecule type" value="Genomic_DNA"/>
</dbReference>
<dbReference type="Proteomes" id="UP001234297">
    <property type="component" value="Chromosome 10"/>
</dbReference>
<evidence type="ECO:0000313" key="1">
    <source>
        <dbReference type="EMBL" id="KAJ8622079.1"/>
    </source>
</evidence>
<sequence length="98" mass="11318">MVSLLGLFSYSVFCGRVAEGEAWTIVEQLTKRWRKGDCSGGDDARQTQLQREIRLGASNGRRERSRWQSSSGRDDKGERSTREGELLARERARRDRER</sequence>
<protein>
    <submittedName>
        <fullName evidence="1">Uncharacterized protein</fullName>
    </submittedName>
</protein>
<keyword evidence="2" id="KW-1185">Reference proteome</keyword>
<proteinExistence type="predicted"/>
<name>A0ACC2KM97_PERAE</name>